<dbReference type="SUPFAM" id="SSF81321">
    <property type="entry name" value="Family A G protein-coupled receptor-like"/>
    <property type="match status" value="1"/>
</dbReference>
<feature type="transmembrane region" description="Helical" evidence="10">
    <location>
        <begin position="252"/>
        <end position="275"/>
    </location>
</feature>
<dbReference type="PROSITE" id="PS50262">
    <property type="entry name" value="G_PROTEIN_RECEP_F1_2"/>
    <property type="match status" value="1"/>
</dbReference>
<dbReference type="PANTHER" id="PTHR24233:SF11">
    <property type="entry name" value="P2Y PURINOCEPTOR 14-LIKE"/>
    <property type="match status" value="1"/>
</dbReference>
<keyword evidence="7 9" id="KW-0675">Receptor</keyword>
<protein>
    <submittedName>
        <fullName evidence="13">P2Y purinoceptor 14-like</fullName>
    </submittedName>
</protein>
<keyword evidence="3 9" id="KW-0812">Transmembrane</keyword>
<name>A0A9W2Y807_BETSP</name>
<dbReference type="PRINTS" id="PR00237">
    <property type="entry name" value="GPCRRHODOPSN"/>
</dbReference>
<evidence type="ECO:0000256" key="8">
    <source>
        <dbReference type="ARBA" id="ARBA00023224"/>
    </source>
</evidence>
<keyword evidence="5 9" id="KW-0297">G-protein coupled receptor</keyword>
<keyword evidence="6 10" id="KW-0472">Membrane</keyword>
<feature type="transmembrane region" description="Helical" evidence="10">
    <location>
        <begin position="152"/>
        <end position="176"/>
    </location>
</feature>
<organism evidence="12 13">
    <name type="scientific">Betta splendens</name>
    <name type="common">Siamese fighting fish</name>
    <dbReference type="NCBI Taxonomy" id="158456"/>
    <lineage>
        <taxon>Eukaryota</taxon>
        <taxon>Metazoa</taxon>
        <taxon>Chordata</taxon>
        <taxon>Craniata</taxon>
        <taxon>Vertebrata</taxon>
        <taxon>Euteleostomi</taxon>
        <taxon>Actinopterygii</taxon>
        <taxon>Neopterygii</taxon>
        <taxon>Teleostei</taxon>
        <taxon>Neoteleostei</taxon>
        <taxon>Acanthomorphata</taxon>
        <taxon>Anabantaria</taxon>
        <taxon>Anabantiformes</taxon>
        <taxon>Anabantoidei</taxon>
        <taxon>Osphronemidae</taxon>
        <taxon>Betta</taxon>
    </lineage>
</organism>
<evidence type="ECO:0000256" key="1">
    <source>
        <dbReference type="ARBA" id="ARBA00004651"/>
    </source>
</evidence>
<evidence type="ECO:0000313" key="13">
    <source>
        <dbReference type="RefSeq" id="XP_055370176.1"/>
    </source>
</evidence>
<reference evidence="13" key="1">
    <citation type="submission" date="2025-08" db="UniProtKB">
        <authorList>
            <consortium name="RefSeq"/>
        </authorList>
    </citation>
    <scope>IDENTIFICATION</scope>
</reference>
<dbReference type="AlphaFoldDB" id="A0A9W2Y807"/>
<evidence type="ECO:0000313" key="12">
    <source>
        <dbReference type="Proteomes" id="UP000515150"/>
    </source>
</evidence>
<keyword evidence="4 10" id="KW-1133">Transmembrane helix</keyword>
<dbReference type="Pfam" id="PF00001">
    <property type="entry name" value="7tm_1"/>
    <property type="match status" value="1"/>
</dbReference>
<evidence type="ECO:0000256" key="5">
    <source>
        <dbReference type="ARBA" id="ARBA00023040"/>
    </source>
</evidence>
<dbReference type="OrthoDB" id="9947214at2759"/>
<comment type="subcellular location">
    <subcellularLocation>
        <location evidence="1">Cell membrane</location>
        <topology evidence="1">Multi-pass membrane protein</topology>
    </subcellularLocation>
</comment>
<feature type="transmembrane region" description="Helical" evidence="10">
    <location>
        <begin position="202"/>
        <end position="222"/>
    </location>
</feature>
<keyword evidence="12" id="KW-1185">Reference proteome</keyword>
<evidence type="ECO:0000256" key="2">
    <source>
        <dbReference type="ARBA" id="ARBA00022475"/>
    </source>
</evidence>
<dbReference type="RefSeq" id="XP_055370176.1">
    <property type="nucleotide sequence ID" value="XM_055514201.1"/>
</dbReference>
<feature type="transmembrane region" description="Helical" evidence="10">
    <location>
        <begin position="72"/>
        <end position="93"/>
    </location>
</feature>
<dbReference type="GO" id="GO:0005886">
    <property type="term" value="C:plasma membrane"/>
    <property type="evidence" value="ECO:0007669"/>
    <property type="project" value="UniProtKB-SubCell"/>
</dbReference>
<keyword evidence="2" id="KW-1003">Cell membrane</keyword>
<evidence type="ECO:0000256" key="10">
    <source>
        <dbReference type="SAM" id="Phobius"/>
    </source>
</evidence>
<dbReference type="InterPro" id="IPR000276">
    <property type="entry name" value="GPCR_Rhodpsn"/>
</dbReference>
<evidence type="ECO:0000256" key="3">
    <source>
        <dbReference type="ARBA" id="ARBA00022692"/>
    </source>
</evidence>
<evidence type="ECO:0000256" key="9">
    <source>
        <dbReference type="RuleBase" id="RU000688"/>
    </source>
</evidence>
<evidence type="ECO:0000256" key="6">
    <source>
        <dbReference type="ARBA" id="ARBA00023136"/>
    </source>
</evidence>
<dbReference type="KEGG" id="bspl:114867576"/>
<dbReference type="GeneID" id="114867576"/>
<dbReference type="PANTHER" id="PTHR24233">
    <property type="entry name" value="P2Y PURINOCEPTOR-RELATED G-PROTEIN COUPLED RECEPTOR"/>
    <property type="match status" value="1"/>
</dbReference>
<dbReference type="CDD" id="cd14982">
    <property type="entry name" value="7tmA_purinoceptor-like"/>
    <property type="match status" value="1"/>
</dbReference>
<feature type="transmembrane region" description="Helical" evidence="10">
    <location>
        <begin position="113"/>
        <end position="131"/>
    </location>
</feature>
<dbReference type="Proteomes" id="UP000515150">
    <property type="component" value="Chromosome 13"/>
</dbReference>
<dbReference type="Gene3D" id="1.20.1070.10">
    <property type="entry name" value="Rhodopsin 7-helix transmembrane proteins"/>
    <property type="match status" value="1"/>
</dbReference>
<evidence type="ECO:0000259" key="11">
    <source>
        <dbReference type="PROSITE" id="PS50262"/>
    </source>
</evidence>
<gene>
    <name evidence="13" type="primary">LOC114867576</name>
</gene>
<dbReference type="GO" id="GO:0045028">
    <property type="term" value="F:G protein-coupled purinergic nucleotide receptor activity"/>
    <property type="evidence" value="ECO:0007669"/>
    <property type="project" value="TreeGrafter"/>
</dbReference>
<evidence type="ECO:0000256" key="4">
    <source>
        <dbReference type="ARBA" id="ARBA00022989"/>
    </source>
</evidence>
<dbReference type="PROSITE" id="PS00237">
    <property type="entry name" value="G_PROTEIN_RECEP_F1_1"/>
    <property type="match status" value="1"/>
</dbReference>
<sequence length="362" mass="40887">MEQTSFFKQSSFTNQTEPTVALTSNMCAQVDGSPYVFVLGYSLVFVVGLVLNVCTIRFYLCQAQQETSSRMMVYLKNLTAADFLICLTLPLYIANYSSNSITIRSIYCNVGPAIFYVNMWASILFLSCIAANRYVQIVRPSGTPALQSVRTAHVFSAVTWGSVLLVGSVFVTLIIVNRDPLKSALDGCDVDLSAHTLVLYKVLYTFTSTMFFFVLVSLLFFYHGISRTVSLAQQNQLASSNSTILVRSRRNMLVLVTVFCVCFIPFHLVRLPYVFLWTNCPVNHVFYYLVELSRFMSVLNICLDPVLYIMLCESFRSQLKQMMLFRAVTLMMQRLNRNNLHVNTVSVNGAAVTQVTHRPEVC</sequence>
<feature type="domain" description="G-protein coupled receptors family 1 profile" evidence="11">
    <location>
        <begin position="51"/>
        <end position="308"/>
    </location>
</feature>
<evidence type="ECO:0000256" key="7">
    <source>
        <dbReference type="ARBA" id="ARBA00023170"/>
    </source>
</evidence>
<feature type="transmembrane region" description="Helical" evidence="10">
    <location>
        <begin position="35"/>
        <end position="60"/>
    </location>
</feature>
<keyword evidence="8 9" id="KW-0807">Transducer</keyword>
<proteinExistence type="inferred from homology"/>
<dbReference type="PRINTS" id="PR01157">
    <property type="entry name" value="P2YPURNOCPTR"/>
</dbReference>
<feature type="transmembrane region" description="Helical" evidence="10">
    <location>
        <begin position="295"/>
        <end position="315"/>
    </location>
</feature>
<dbReference type="InterPro" id="IPR017452">
    <property type="entry name" value="GPCR_Rhodpsn_7TM"/>
</dbReference>
<accession>A0A9W2Y807</accession>
<comment type="similarity">
    <text evidence="9">Belongs to the G-protein coupled receptor 1 family.</text>
</comment>